<name>A0A7Y0R0M3_VIBAL</name>
<sequence length="156" mass="17574">MPLFIFVIILLGMGAFTMTTSTTSSVRGIRIHNPLNIRIASNAWKGKVTPSRDKAFETFKAPEWGFRAGAILLRNYQLRHELHTLTEIIHRFAPPNENHTANYARFVAGRVGVGMDERIDLVNNKPLLVEVLHAMSIMEVGRHYSKHTVLKGVELA</sequence>
<proteinExistence type="predicted"/>
<reference evidence="1 2" key="1">
    <citation type="submission" date="2020-04" db="EMBL/GenBank/DDBJ databases">
        <title>Whole-genome sequencing of Vibrio spp. from China reveals different genetic environments of blaCTX-M-14 among diverse lineages.</title>
        <authorList>
            <person name="Zheng Z."/>
            <person name="Ye L."/>
            <person name="Chen S."/>
        </authorList>
    </citation>
    <scope>NUCLEOTIDE SEQUENCE [LARGE SCALE GENOMIC DNA]</scope>
    <source>
        <strain evidence="1 2">Vb1636</strain>
    </source>
</reference>
<dbReference type="RefSeq" id="WP_169628975.1">
    <property type="nucleotide sequence ID" value="NZ_CP071058.1"/>
</dbReference>
<evidence type="ECO:0000313" key="2">
    <source>
        <dbReference type="Proteomes" id="UP000565155"/>
    </source>
</evidence>
<accession>A0A7Y0R0M3</accession>
<dbReference type="GeneID" id="75167741"/>
<comment type="caution">
    <text evidence="1">The sequence shown here is derived from an EMBL/GenBank/DDBJ whole genome shotgun (WGS) entry which is preliminary data.</text>
</comment>
<organism evidence="1 2">
    <name type="scientific">Vibrio alginolyticus</name>
    <dbReference type="NCBI Taxonomy" id="663"/>
    <lineage>
        <taxon>Bacteria</taxon>
        <taxon>Pseudomonadati</taxon>
        <taxon>Pseudomonadota</taxon>
        <taxon>Gammaproteobacteria</taxon>
        <taxon>Vibrionales</taxon>
        <taxon>Vibrionaceae</taxon>
        <taxon>Vibrio</taxon>
    </lineage>
</organism>
<protein>
    <submittedName>
        <fullName evidence="1">Structural protein</fullName>
    </submittedName>
</protein>
<dbReference type="AlphaFoldDB" id="A0A7Y0R0M3"/>
<dbReference type="Proteomes" id="UP000565155">
    <property type="component" value="Unassembled WGS sequence"/>
</dbReference>
<dbReference type="EMBL" id="JABCMA010000027">
    <property type="protein sequence ID" value="NMR75715.1"/>
    <property type="molecule type" value="Genomic_DNA"/>
</dbReference>
<evidence type="ECO:0000313" key="1">
    <source>
        <dbReference type="EMBL" id="NMR75715.1"/>
    </source>
</evidence>
<gene>
    <name evidence="1" type="ORF">HKB35_19040</name>
</gene>